<comment type="caution">
    <text evidence="2">The sequence shown here is derived from an EMBL/GenBank/DDBJ whole genome shotgun (WGS) entry which is preliminary data.</text>
</comment>
<organism evidence="2 3">
    <name type="scientific">Sphingobacterium ginsenosidimutans</name>
    <dbReference type="NCBI Taxonomy" id="687845"/>
    <lineage>
        <taxon>Bacteria</taxon>
        <taxon>Pseudomonadati</taxon>
        <taxon>Bacteroidota</taxon>
        <taxon>Sphingobacteriia</taxon>
        <taxon>Sphingobacteriales</taxon>
        <taxon>Sphingobacteriaceae</taxon>
        <taxon>Sphingobacterium</taxon>
    </lineage>
</organism>
<keyword evidence="1" id="KW-1133">Transmembrane helix</keyword>
<evidence type="ECO:0008006" key="4">
    <source>
        <dbReference type="Google" id="ProtNLM"/>
    </source>
</evidence>
<evidence type="ECO:0000256" key="1">
    <source>
        <dbReference type="SAM" id="Phobius"/>
    </source>
</evidence>
<keyword evidence="3" id="KW-1185">Reference proteome</keyword>
<name>A0ABP8A3L7_9SPHI</name>
<accession>A0ABP8A3L7</accession>
<feature type="transmembrane region" description="Helical" evidence="1">
    <location>
        <begin position="154"/>
        <end position="173"/>
    </location>
</feature>
<sequence length="174" mass="20236">MKKSEITLSAFHSKYTFGASLITMFILFPISIVFIKAMDVKYTVNQTQLIIAFLSLVFGFLIVVMKSTMQKISFIKSEDQFYLKDEKENEVPLPNSTTYNIYNYNSRKAFMLRITTQAGTKYFLSPDMNIKSDIEDFFAKFSKKPNRKDFYIKAYPYLICCAYVIVSIVLVLFI</sequence>
<evidence type="ECO:0000313" key="2">
    <source>
        <dbReference type="EMBL" id="GAA4177012.1"/>
    </source>
</evidence>
<dbReference type="Proteomes" id="UP001500167">
    <property type="component" value="Unassembled WGS sequence"/>
</dbReference>
<proteinExistence type="predicted"/>
<keyword evidence="1" id="KW-0472">Membrane</keyword>
<dbReference type="EMBL" id="BAAAZK010000007">
    <property type="protein sequence ID" value="GAA4177012.1"/>
    <property type="molecule type" value="Genomic_DNA"/>
</dbReference>
<protein>
    <recommendedName>
        <fullName evidence="4">YcxB-like protein domain-containing protein</fullName>
    </recommendedName>
</protein>
<dbReference type="RefSeq" id="WP_346086347.1">
    <property type="nucleotide sequence ID" value="NZ_BAAAZK010000007.1"/>
</dbReference>
<gene>
    <name evidence="2" type="ORF">GCM10022218_25130</name>
</gene>
<keyword evidence="1" id="KW-0812">Transmembrane</keyword>
<evidence type="ECO:0000313" key="3">
    <source>
        <dbReference type="Proteomes" id="UP001500167"/>
    </source>
</evidence>
<feature type="transmembrane region" description="Helical" evidence="1">
    <location>
        <begin position="15"/>
        <end position="35"/>
    </location>
</feature>
<feature type="transmembrane region" description="Helical" evidence="1">
    <location>
        <begin position="47"/>
        <end position="65"/>
    </location>
</feature>
<reference evidence="3" key="1">
    <citation type="journal article" date="2019" name="Int. J. Syst. Evol. Microbiol.">
        <title>The Global Catalogue of Microorganisms (GCM) 10K type strain sequencing project: providing services to taxonomists for standard genome sequencing and annotation.</title>
        <authorList>
            <consortium name="The Broad Institute Genomics Platform"/>
            <consortium name="The Broad Institute Genome Sequencing Center for Infectious Disease"/>
            <person name="Wu L."/>
            <person name="Ma J."/>
        </authorList>
    </citation>
    <scope>NUCLEOTIDE SEQUENCE [LARGE SCALE GENOMIC DNA]</scope>
    <source>
        <strain evidence="3">JCM 16722</strain>
    </source>
</reference>